<feature type="domain" description="RmlD-like substrate binding" evidence="3">
    <location>
        <begin position="4"/>
        <end position="217"/>
    </location>
</feature>
<comment type="pathway">
    <text evidence="2">Carbohydrate biosynthesis; dTDP-L-rhamnose biosynthesis.</text>
</comment>
<comment type="similarity">
    <text evidence="1 2">Belongs to the dTDP-4-dehydrorhamnose reductase family.</text>
</comment>
<evidence type="ECO:0000256" key="1">
    <source>
        <dbReference type="ARBA" id="ARBA00010944"/>
    </source>
</evidence>
<evidence type="ECO:0000259" key="3">
    <source>
        <dbReference type="Pfam" id="PF04321"/>
    </source>
</evidence>
<dbReference type="GO" id="GO:0048269">
    <property type="term" value="C:methionine adenosyltransferase complex"/>
    <property type="evidence" value="ECO:0007669"/>
    <property type="project" value="TreeGrafter"/>
</dbReference>
<comment type="caution">
    <text evidence="4">The sequence shown here is derived from an EMBL/GenBank/DDBJ whole genome shotgun (WGS) entry which is preliminary data.</text>
</comment>
<dbReference type="GO" id="GO:0019305">
    <property type="term" value="P:dTDP-rhamnose biosynthetic process"/>
    <property type="evidence" value="ECO:0007669"/>
    <property type="project" value="UniProtKB-UniPathway"/>
</dbReference>
<evidence type="ECO:0000313" key="4">
    <source>
        <dbReference type="EMBL" id="MYH62403.1"/>
    </source>
</evidence>
<dbReference type="InterPro" id="IPR036291">
    <property type="entry name" value="NAD(P)-bd_dom_sf"/>
</dbReference>
<evidence type="ECO:0000256" key="2">
    <source>
        <dbReference type="RuleBase" id="RU364082"/>
    </source>
</evidence>
<sequence>MPPKLLITGATGLLGSHLLRAAQEYWHPVGTYHRTTRRQAQYFFGNIDHGRIDLGDYSETKAMMEDVQPAAVIHTAAITDLDYCEKYPDESLRINLNAATDLAALCGDEDIPFLFTSTDLVFDGSNAPYAEDDPPTPINVFAEHRALAEEGILAAYADAAITRLPLLIGYSLLGRESFYRQLVAAFRAEQEVTLFGDAIRSPVSAHVAAQGLLQIAGSGFEDDV</sequence>
<dbReference type="EC" id="1.1.1.133" evidence="2"/>
<dbReference type="AlphaFoldDB" id="A0A6B1FZ22"/>
<dbReference type="GO" id="GO:0048270">
    <property type="term" value="F:methionine adenosyltransferase regulator activity"/>
    <property type="evidence" value="ECO:0007669"/>
    <property type="project" value="TreeGrafter"/>
</dbReference>
<organism evidence="4">
    <name type="scientific">Caldilineaceae bacterium SB0675_bin_29</name>
    <dbReference type="NCBI Taxonomy" id="2605266"/>
    <lineage>
        <taxon>Bacteria</taxon>
        <taxon>Bacillati</taxon>
        <taxon>Chloroflexota</taxon>
        <taxon>Caldilineae</taxon>
        <taxon>Caldilineales</taxon>
        <taxon>Caldilineaceae</taxon>
    </lineage>
</organism>
<dbReference type="UniPathway" id="UPA00124"/>
<dbReference type="InterPro" id="IPR005913">
    <property type="entry name" value="dTDP_dehydrorham_reduct"/>
</dbReference>
<dbReference type="Pfam" id="PF04321">
    <property type="entry name" value="RmlD_sub_bind"/>
    <property type="match status" value="1"/>
</dbReference>
<feature type="non-terminal residue" evidence="4">
    <location>
        <position position="224"/>
    </location>
</feature>
<comment type="function">
    <text evidence="2">Catalyzes the reduction of dTDP-6-deoxy-L-lyxo-4-hexulose to yield dTDP-L-rhamnose.</text>
</comment>
<dbReference type="SUPFAM" id="SSF51735">
    <property type="entry name" value="NAD(P)-binding Rossmann-fold domains"/>
    <property type="match status" value="1"/>
</dbReference>
<protein>
    <recommendedName>
        <fullName evidence="2">dTDP-4-dehydrorhamnose reductase</fullName>
        <ecNumber evidence="2">1.1.1.133</ecNumber>
    </recommendedName>
</protein>
<dbReference type="PANTHER" id="PTHR10491:SF4">
    <property type="entry name" value="METHIONINE ADENOSYLTRANSFERASE 2 SUBUNIT BETA"/>
    <property type="match status" value="1"/>
</dbReference>
<name>A0A6B1FZ22_9CHLR</name>
<dbReference type="InterPro" id="IPR029903">
    <property type="entry name" value="RmlD-like-bd"/>
</dbReference>
<proteinExistence type="inferred from homology"/>
<accession>A0A6B1FZ22</accession>
<dbReference type="GO" id="GO:0006556">
    <property type="term" value="P:S-adenosylmethionine biosynthetic process"/>
    <property type="evidence" value="ECO:0007669"/>
    <property type="project" value="TreeGrafter"/>
</dbReference>
<dbReference type="EMBL" id="VYDA01000431">
    <property type="protein sequence ID" value="MYH62403.1"/>
    <property type="molecule type" value="Genomic_DNA"/>
</dbReference>
<reference evidence="4" key="1">
    <citation type="submission" date="2019-09" db="EMBL/GenBank/DDBJ databases">
        <title>Characterisation of the sponge microbiome using genome-centric metagenomics.</title>
        <authorList>
            <person name="Engelberts J.P."/>
            <person name="Robbins S.J."/>
            <person name="De Goeij J.M."/>
            <person name="Aranda M."/>
            <person name="Bell S.C."/>
            <person name="Webster N.S."/>
        </authorList>
    </citation>
    <scope>NUCLEOTIDE SEQUENCE</scope>
    <source>
        <strain evidence="4">SB0675_bin_29</strain>
    </source>
</reference>
<dbReference type="GO" id="GO:0008831">
    <property type="term" value="F:dTDP-4-dehydrorhamnose reductase activity"/>
    <property type="evidence" value="ECO:0007669"/>
    <property type="project" value="UniProtKB-EC"/>
</dbReference>
<keyword evidence="2" id="KW-0560">Oxidoreductase</keyword>
<dbReference type="Gene3D" id="3.40.50.720">
    <property type="entry name" value="NAD(P)-binding Rossmann-like Domain"/>
    <property type="match status" value="1"/>
</dbReference>
<gene>
    <name evidence="4" type="ORF">F4148_11820</name>
</gene>
<dbReference type="PANTHER" id="PTHR10491">
    <property type="entry name" value="DTDP-4-DEHYDRORHAMNOSE REDUCTASE"/>
    <property type="match status" value="1"/>
</dbReference>
<keyword evidence="2" id="KW-0521">NADP</keyword>